<feature type="transmembrane region" description="Helical" evidence="1">
    <location>
        <begin position="228"/>
        <end position="249"/>
    </location>
</feature>
<dbReference type="GO" id="GO:0043190">
    <property type="term" value="C:ATP-binding cassette (ABC) transporter complex"/>
    <property type="evidence" value="ECO:0007669"/>
    <property type="project" value="InterPro"/>
</dbReference>
<keyword evidence="1" id="KW-0812">Transmembrane</keyword>
<dbReference type="AlphaFoldDB" id="A0A0W0VM38"/>
<keyword evidence="1" id="KW-0472">Membrane</keyword>
<proteinExistence type="predicted"/>
<dbReference type="STRING" id="45068.Llon_1289"/>
<dbReference type="PATRIC" id="fig|45068.5.peg.1394"/>
<evidence type="ECO:0000256" key="1">
    <source>
        <dbReference type="SAM" id="Phobius"/>
    </source>
</evidence>
<dbReference type="Proteomes" id="UP000054997">
    <property type="component" value="Unassembled WGS sequence"/>
</dbReference>
<dbReference type="Pfam" id="PF02405">
    <property type="entry name" value="MlaE"/>
    <property type="match status" value="1"/>
</dbReference>
<gene>
    <name evidence="2" type="ORF">Llon_1289</name>
</gene>
<feature type="transmembrane region" description="Helical" evidence="1">
    <location>
        <begin position="102"/>
        <end position="120"/>
    </location>
</feature>
<feature type="transmembrane region" description="Helical" evidence="1">
    <location>
        <begin position="20"/>
        <end position="38"/>
    </location>
</feature>
<keyword evidence="1" id="KW-1133">Transmembrane helix</keyword>
<comment type="caution">
    <text evidence="2">The sequence shown here is derived from an EMBL/GenBank/DDBJ whole genome shotgun (WGS) entry which is preliminary data.</text>
</comment>
<protein>
    <submittedName>
        <fullName evidence="2">Putative ABC transport system permease</fullName>
    </submittedName>
</protein>
<evidence type="ECO:0000313" key="2">
    <source>
        <dbReference type="EMBL" id="KTD21191.1"/>
    </source>
</evidence>
<evidence type="ECO:0000313" key="3">
    <source>
        <dbReference type="Proteomes" id="UP000054997"/>
    </source>
</evidence>
<dbReference type="OrthoDB" id="5643267at2"/>
<dbReference type="RefSeq" id="WP_058529284.1">
    <property type="nucleotide sequence ID" value="NZ_CAAAHZ010000003.1"/>
</dbReference>
<feature type="transmembrane region" description="Helical" evidence="1">
    <location>
        <begin position="58"/>
        <end position="81"/>
    </location>
</feature>
<dbReference type="EMBL" id="LNYK01000016">
    <property type="protein sequence ID" value="KTD21191.1"/>
    <property type="molecule type" value="Genomic_DNA"/>
</dbReference>
<name>A0A0W0VM38_9GAMM</name>
<dbReference type="InterPro" id="IPR030802">
    <property type="entry name" value="Permease_MalE"/>
</dbReference>
<organism evidence="2 3">
    <name type="scientific">Legionella londiniensis</name>
    <dbReference type="NCBI Taxonomy" id="45068"/>
    <lineage>
        <taxon>Bacteria</taxon>
        <taxon>Pseudomonadati</taxon>
        <taxon>Pseudomonadota</taxon>
        <taxon>Gammaproteobacteria</taxon>
        <taxon>Legionellales</taxon>
        <taxon>Legionellaceae</taxon>
        <taxon>Legionella</taxon>
    </lineage>
</organism>
<feature type="transmembrane region" description="Helical" evidence="1">
    <location>
        <begin position="200"/>
        <end position="216"/>
    </location>
</feature>
<accession>A0A0W0VM38</accession>
<keyword evidence="3" id="KW-1185">Reference proteome</keyword>
<feature type="transmembrane region" description="Helical" evidence="1">
    <location>
        <begin position="140"/>
        <end position="165"/>
    </location>
</feature>
<sequence>MYSFQEIGYSSVRFLGSIRLFLQFLGHLTIVSVQFLLGRTSIAWSYTINTLFLSGVRLSTPIIIISILTGFSLAMTFHSLFNRFHLFQSALPLTQSIAIRSIVPILIGIILSIQSSLNLINARIHKLHEMPQTVLRVHVIPAMAGILIAGILLYVYSLIAFLLGIYSTFYFFLRLDVSIYLINIASYITLWDLYLSFSKVVLYCWIVAIVVGYYYYEVAIRKVSLRKAVSTIMTRSLLFIIIASVYLGLFST</sequence>
<reference evidence="2 3" key="1">
    <citation type="submission" date="2015-11" db="EMBL/GenBank/DDBJ databases">
        <title>Genomic analysis of 38 Legionella species identifies large and diverse effector repertoires.</title>
        <authorList>
            <person name="Burstein D."/>
            <person name="Amaro F."/>
            <person name="Zusman T."/>
            <person name="Lifshitz Z."/>
            <person name="Cohen O."/>
            <person name="Gilbert J.A."/>
            <person name="Pupko T."/>
            <person name="Shuman H.A."/>
            <person name="Segal G."/>
        </authorList>
    </citation>
    <scope>NUCLEOTIDE SEQUENCE [LARGE SCALE GENOMIC DNA]</scope>
    <source>
        <strain evidence="2 3">ATCC 49505</strain>
    </source>
</reference>